<sequence length="151" mass="18001">MMKTFYLQDWVLKIDVEKTKEYYNSITVEEGCDCDYCKNYIMNCKTFSKEVMDFYTILGIDPRKEGEFMEYETDINTNEHLYMGLYHLVGKIVKRPSAGIRKWDDLNIIGIDNVKFIFTDELDLVSENFPRPVLQLEFEVTLPWLLKEKHL</sequence>
<organism evidence="1 2">
    <name type="scientific">Proteiniborus ethanoligenes</name>
    <dbReference type="NCBI Taxonomy" id="415015"/>
    <lineage>
        <taxon>Bacteria</taxon>
        <taxon>Bacillati</taxon>
        <taxon>Bacillota</taxon>
        <taxon>Clostridia</taxon>
        <taxon>Eubacteriales</taxon>
        <taxon>Proteiniborus</taxon>
    </lineage>
</organism>
<proteinExistence type="predicted"/>
<keyword evidence="2" id="KW-1185">Reference proteome</keyword>
<dbReference type="RefSeq" id="WP_091728592.1">
    <property type="nucleotide sequence ID" value="NZ_FNQE01000011.1"/>
</dbReference>
<dbReference type="EMBL" id="FNQE01000011">
    <property type="protein sequence ID" value="SDY91135.1"/>
    <property type="molecule type" value="Genomic_DNA"/>
</dbReference>
<dbReference type="Proteomes" id="UP000198625">
    <property type="component" value="Unassembled WGS sequence"/>
</dbReference>
<evidence type="ECO:0000313" key="2">
    <source>
        <dbReference type="Proteomes" id="UP000198625"/>
    </source>
</evidence>
<reference evidence="2" key="1">
    <citation type="submission" date="2016-10" db="EMBL/GenBank/DDBJ databases">
        <authorList>
            <person name="Varghese N."/>
            <person name="Submissions S."/>
        </authorList>
    </citation>
    <scope>NUCLEOTIDE SEQUENCE [LARGE SCALE GENOMIC DNA]</scope>
    <source>
        <strain evidence="2">DSM 21650</strain>
    </source>
</reference>
<protein>
    <submittedName>
        <fullName evidence="1">Uncharacterized protein</fullName>
    </submittedName>
</protein>
<dbReference type="OrthoDB" id="1691135at2"/>
<dbReference type="AlphaFoldDB" id="A0A1H3NRT1"/>
<gene>
    <name evidence="1" type="ORF">SAMN05660462_01200</name>
</gene>
<evidence type="ECO:0000313" key="1">
    <source>
        <dbReference type="EMBL" id="SDY91135.1"/>
    </source>
</evidence>
<dbReference type="STRING" id="415015.SAMN05660462_01200"/>
<name>A0A1H3NRT1_9FIRM</name>
<accession>A0A1H3NRT1</accession>